<dbReference type="Proteomes" id="UP000749040">
    <property type="component" value="Unassembled WGS sequence"/>
</dbReference>
<evidence type="ECO:0000259" key="3">
    <source>
        <dbReference type="Pfam" id="PF00195"/>
    </source>
</evidence>
<evidence type="ECO:0000256" key="1">
    <source>
        <dbReference type="ARBA" id="ARBA00005531"/>
    </source>
</evidence>
<gene>
    <name evidence="5" type="ORF">ITX44_12390</name>
</gene>
<dbReference type="RefSeq" id="WP_205357166.1">
    <property type="nucleotide sequence ID" value="NZ_JADKYB010000005.1"/>
</dbReference>
<dbReference type="InterPro" id="IPR012328">
    <property type="entry name" value="Chalcone/stilbene_synt_C"/>
</dbReference>
<name>A0ABS2TPR0_9ACTN</name>
<reference evidence="5 6" key="1">
    <citation type="submission" date="2021-01" db="EMBL/GenBank/DDBJ databases">
        <title>Streptomyces acididurans sp. nov., isolated from a peat swamp forest soil.</title>
        <authorList>
            <person name="Chantavorakit T."/>
            <person name="Duangmal K."/>
        </authorList>
    </citation>
    <scope>NUCLEOTIDE SEQUENCE [LARGE SCALE GENOMIC DNA]</scope>
    <source>
        <strain evidence="5 6">KK5PA1</strain>
    </source>
</reference>
<accession>A0ABS2TPR0</accession>
<protein>
    <submittedName>
        <fullName evidence="5">PhlD</fullName>
    </submittedName>
</protein>
<sequence>MLAPHVVATADVIAQIHADHPDHPRPQIIDRFGSRIGVETRRFVAPLKEVARQGELADRNAAAYGHVREMGVRAARQALADHHIAAAEIDAVVTSHSTGLSIPGLDVHLVEDLGLSPRVARVPMTQLGCAGGAQALVQASRLIAAGRRRVLVVISETLSTVYQGADSGVNALIYKLLFSDSAAACLVTDEPLGPGPGLVVEDTFEYWLPASTRAYYLRVEADGYHFDSTKAAVDAVTDVMPEMVAWTPDPEFGIVHPGGPAILDNVVKGLDVADDFVRHSRATLSELGNGGGVAIFDVMRRTLEDPAHPADGTKGVIAAFGPGFVTAALRVRWRD</sequence>
<dbReference type="PIRSF" id="PIRSF000451">
    <property type="entry name" value="PKS_III"/>
    <property type="match status" value="1"/>
</dbReference>
<comment type="similarity">
    <text evidence="1">Belongs to the thiolase-like superfamily. Chalcone/stilbene synthases family.</text>
</comment>
<dbReference type="SUPFAM" id="SSF53901">
    <property type="entry name" value="Thiolase-like"/>
    <property type="match status" value="1"/>
</dbReference>
<dbReference type="PANTHER" id="PTHR11877">
    <property type="entry name" value="HYDROXYMETHYLGLUTARYL-COA SYNTHASE"/>
    <property type="match status" value="1"/>
</dbReference>
<dbReference type="Pfam" id="PF00195">
    <property type="entry name" value="Chal_sti_synt_N"/>
    <property type="match status" value="1"/>
</dbReference>
<feature type="domain" description="Chalcone/stilbene synthase N-terminal" evidence="3">
    <location>
        <begin position="55"/>
        <end position="191"/>
    </location>
</feature>
<dbReference type="Gene3D" id="3.40.47.10">
    <property type="match status" value="2"/>
</dbReference>
<dbReference type="InterPro" id="IPR011141">
    <property type="entry name" value="Polyketide_synthase_type-III"/>
</dbReference>
<organism evidence="5 6">
    <name type="scientific">Actinacidiphila acididurans</name>
    <dbReference type="NCBI Taxonomy" id="2784346"/>
    <lineage>
        <taxon>Bacteria</taxon>
        <taxon>Bacillati</taxon>
        <taxon>Actinomycetota</taxon>
        <taxon>Actinomycetes</taxon>
        <taxon>Kitasatosporales</taxon>
        <taxon>Streptomycetaceae</taxon>
        <taxon>Actinacidiphila</taxon>
    </lineage>
</organism>
<dbReference type="Pfam" id="PF02797">
    <property type="entry name" value="Chal_sti_synt_C"/>
    <property type="match status" value="1"/>
</dbReference>
<comment type="caution">
    <text evidence="5">The sequence shown here is derived from an EMBL/GenBank/DDBJ whole genome shotgun (WGS) entry which is preliminary data.</text>
</comment>
<proteinExistence type="inferred from homology"/>
<evidence type="ECO:0000313" key="5">
    <source>
        <dbReference type="EMBL" id="MBM9505330.1"/>
    </source>
</evidence>
<keyword evidence="6" id="KW-1185">Reference proteome</keyword>
<dbReference type="PANTHER" id="PTHR11877:SF46">
    <property type="entry name" value="TYPE III POLYKETIDE SYNTHASE A"/>
    <property type="match status" value="1"/>
</dbReference>
<dbReference type="EMBL" id="JADKYB010000005">
    <property type="protein sequence ID" value="MBM9505330.1"/>
    <property type="molecule type" value="Genomic_DNA"/>
</dbReference>
<evidence type="ECO:0000313" key="6">
    <source>
        <dbReference type="Proteomes" id="UP000749040"/>
    </source>
</evidence>
<dbReference type="InterPro" id="IPR001099">
    <property type="entry name" value="Chalcone/stilbene_synt_N"/>
</dbReference>
<dbReference type="InterPro" id="IPR016039">
    <property type="entry name" value="Thiolase-like"/>
</dbReference>
<evidence type="ECO:0000259" key="4">
    <source>
        <dbReference type="Pfam" id="PF02797"/>
    </source>
</evidence>
<evidence type="ECO:0000256" key="2">
    <source>
        <dbReference type="ARBA" id="ARBA00022679"/>
    </source>
</evidence>
<feature type="domain" description="Chalcone/stilbene synthase C-terminal" evidence="4">
    <location>
        <begin position="252"/>
        <end position="329"/>
    </location>
</feature>
<keyword evidence="2" id="KW-0808">Transferase</keyword>